<organism evidence="20">
    <name type="scientific">Andrena isocomae</name>
    <dbReference type="NCBI Taxonomy" id="205234"/>
    <lineage>
        <taxon>Eukaryota</taxon>
        <taxon>Metazoa</taxon>
        <taxon>Ecdysozoa</taxon>
        <taxon>Arthropoda</taxon>
        <taxon>Hexapoda</taxon>
        <taxon>Insecta</taxon>
        <taxon>Pterygota</taxon>
        <taxon>Neoptera</taxon>
        <taxon>Endopterygota</taxon>
        <taxon>Hymenoptera</taxon>
        <taxon>Apocrita</taxon>
        <taxon>Aculeata</taxon>
        <taxon>Apoidea</taxon>
        <taxon>Anthophila</taxon>
        <taxon>Andrenidae</taxon>
        <taxon>Andreninae</taxon>
        <taxon>Andrena</taxon>
        <taxon>Callandrena</taxon>
    </lineage>
</organism>
<feature type="domain" description="Cytochrome oxidase subunit II transmembrane region profile" evidence="19">
    <location>
        <begin position="1"/>
        <end position="91"/>
    </location>
</feature>
<dbReference type="GO" id="GO:0042773">
    <property type="term" value="P:ATP synthesis coupled electron transport"/>
    <property type="evidence" value="ECO:0007669"/>
    <property type="project" value="TreeGrafter"/>
</dbReference>
<evidence type="ECO:0000256" key="8">
    <source>
        <dbReference type="ARBA" id="ARBA00022842"/>
    </source>
</evidence>
<dbReference type="PRINTS" id="PR01166">
    <property type="entry name" value="CYCOXIDASEII"/>
</dbReference>
<keyword evidence="5 16" id="KW-0679">Respiratory chain</keyword>
<evidence type="ECO:0000259" key="18">
    <source>
        <dbReference type="PROSITE" id="PS50857"/>
    </source>
</evidence>
<dbReference type="InterPro" id="IPR036257">
    <property type="entry name" value="Cyt_c_oxidase_su2_TM_sf"/>
</dbReference>
<evidence type="ECO:0000256" key="13">
    <source>
        <dbReference type="ARBA" id="ARBA00023128"/>
    </source>
</evidence>
<name>Q71GZ9_9HYME</name>
<evidence type="ECO:0000256" key="17">
    <source>
        <dbReference type="SAM" id="Phobius"/>
    </source>
</evidence>
<dbReference type="InterPro" id="IPR045187">
    <property type="entry name" value="CcO_II"/>
</dbReference>
<evidence type="ECO:0000256" key="3">
    <source>
        <dbReference type="ARBA" id="ARBA00015946"/>
    </source>
</evidence>
<keyword evidence="13 16" id="KW-0496">Mitochondrion</keyword>
<comment type="similarity">
    <text evidence="2 16">Belongs to the cytochrome c oxidase subunit 2 family.</text>
</comment>
<keyword evidence="4 16" id="KW-0813">Transport</keyword>
<keyword evidence="9" id="KW-1278">Translocase</keyword>
<evidence type="ECO:0000313" key="20">
    <source>
        <dbReference type="EMBL" id="AAQ07650.1"/>
    </source>
</evidence>
<keyword evidence="16" id="KW-0479">Metal-binding</keyword>
<evidence type="ECO:0000256" key="4">
    <source>
        <dbReference type="ARBA" id="ARBA00022448"/>
    </source>
</evidence>
<keyword evidence="11 17" id="KW-1133">Transmembrane helix</keyword>
<dbReference type="InterPro" id="IPR002429">
    <property type="entry name" value="CcO_II-like_C"/>
</dbReference>
<feature type="domain" description="Cytochrome oxidase subunit II copper A binding" evidence="18">
    <location>
        <begin position="92"/>
        <end position="161"/>
    </location>
</feature>
<evidence type="ECO:0000256" key="11">
    <source>
        <dbReference type="ARBA" id="ARBA00022989"/>
    </source>
</evidence>
<keyword evidence="14 16" id="KW-0472">Membrane</keyword>
<feature type="transmembrane region" description="Helical" evidence="17">
    <location>
        <begin position="22"/>
        <end position="43"/>
    </location>
</feature>
<dbReference type="InterPro" id="IPR008972">
    <property type="entry name" value="Cupredoxin"/>
</dbReference>
<dbReference type="Gene3D" id="2.60.40.420">
    <property type="entry name" value="Cupredoxins - blue copper proteins"/>
    <property type="match status" value="1"/>
</dbReference>
<keyword evidence="7 16" id="KW-0999">Mitochondrion inner membrane</keyword>
<dbReference type="PANTHER" id="PTHR22888:SF9">
    <property type="entry name" value="CYTOCHROME C OXIDASE SUBUNIT 2"/>
    <property type="match status" value="1"/>
</dbReference>
<dbReference type="Gene3D" id="1.10.287.90">
    <property type="match status" value="1"/>
</dbReference>
<keyword evidence="12 16" id="KW-0186">Copper</keyword>
<protein>
    <recommendedName>
        <fullName evidence="3 16">Cytochrome c oxidase subunit 2</fullName>
    </recommendedName>
</protein>
<comment type="function">
    <text evidence="16">Component of the cytochrome c oxidase, the last enzyme in the mitochondrial electron transport chain which drives oxidative phosphorylation. The respiratory chain contains 3 multisubunit complexes succinate dehydrogenase (complex II, CII), ubiquinol-cytochrome c oxidoreductase (cytochrome b-c1 complex, complex III, CIII) and cytochrome c oxidase (complex IV, CIV), that cooperate to transfer electrons derived from NADH and succinate to molecular oxygen, creating an electrochemical gradient over the inner membrane that drives transmembrane transport and the ATP synthase. Cytochrome c oxidase is the component of the respiratory chain that catalyzes the reduction of oxygen to water. Electrons originating from reduced cytochrome c in the intermembrane space (IMS) are transferred via the dinuclear copper A center (CU(A)) of subunit 2 and heme A of subunit 1 to the active site in subunit 1, a binuclear center (BNC) formed by heme A3 and copper B (CU(B)). The BNC reduces molecular oxygen to 2 water molecules using 4 electrons from cytochrome c in the IMS and 4 protons from the mitochondrial matrix.</text>
</comment>
<dbReference type="SUPFAM" id="SSF81464">
    <property type="entry name" value="Cytochrome c oxidase subunit II-like, transmembrane region"/>
    <property type="match status" value="1"/>
</dbReference>
<evidence type="ECO:0000256" key="7">
    <source>
        <dbReference type="ARBA" id="ARBA00022792"/>
    </source>
</evidence>
<evidence type="ECO:0000256" key="16">
    <source>
        <dbReference type="RuleBase" id="RU000457"/>
    </source>
</evidence>
<dbReference type="EMBL" id="AF504339">
    <property type="protein sequence ID" value="AAQ07650.1"/>
    <property type="molecule type" value="Genomic_DNA"/>
</dbReference>
<keyword evidence="8" id="KW-0460">Magnesium</keyword>
<evidence type="ECO:0000256" key="10">
    <source>
        <dbReference type="ARBA" id="ARBA00022982"/>
    </source>
</evidence>
<dbReference type="PROSITE" id="PS50999">
    <property type="entry name" value="COX2_TM"/>
    <property type="match status" value="1"/>
</dbReference>
<geneLocation type="mitochondrion" evidence="20"/>
<proteinExistence type="inferred from homology"/>
<sequence>MASWNMMSFQDPNSPFADNLNAFYNMTMILLTMIITSTLIIMVNMMKNKLMNRFLLKNHAIEIIWTVTPMIMLMTIAVPSMKTLYFIDELWNPFFTIKSIGHQWYWSYEYPDFENIEFNSYMITEMENTNTFRLLDTDNRMVTPYNIPIRLITTSTDVIHS</sequence>
<evidence type="ECO:0000256" key="1">
    <source>
        <dbReference type="ARBA" id="ARBA00004448"/>
    </source>
</evidence>
<evidence type="ECO:0000256" key="15">
    <source>
        <dbReference type="ARBA" id="ARBA00049512"/>
    </source>
</evidence>
<dbReference type="SUPFAM" id="SSF49503">
    <property type="entry name" value="Cupredoxins"/>
    <property type="match status" value="1"/>
</dbReference>
<accession>Q71GZ9</accession>
<evidence type="ECO:0000256" key="2">
    <source>
        <dbReference type="ARBA" id="ARBA00007866"/>
    </source>
</evidence>
<dbReference type="AlphaFoldDB" id="Q71GZ9"/>
<comment type="catalytic activity">
    <reaction evidence="15">
        <text>4 Fe(II)-[cytochrome c] + O2 + 8 H(+)(in) = 4 Fe(III)-[cytochrome c] + 2 H2O + 4 H(+)(out)</text>
        <dbReference type="Rhea" id="RHEA:11436"/>
        <dbReference type="Rhea" id="RHEA-COMP:10350"/>
        <dbReference type="Rhea" id="RHEA-COMP:14399"/>
        <dbReference type="ChEBI" id="CHEBI:15377"/>
        <dbReference type="ChEBI" id="CHEBI:15378"/>
        <dbReference type="ChEBI" id="CHEBI:15379"/>
        <dbReference type="ChEBI" id="CHEBI:29033"/>
        <dbReference type="ChEBI" id="CHEBI:29034"/>
        <dbReference type="EC" id="7.1.1.9"/>
    </reaction>
    <physiologicalReaction direction="left-to-right" evidence="15">
        <dbReference type="Rhea" id="RHEA:11437"/>
    </physiologicalReaction>
</comment>
<keyword evidence="6 16" id="KW-0812">Transmembrane</keyword>
<dbReference type="PROSITE" id="PS50857">
    <property type="entry name" value="COX2_CUA"/>
    <property type="match status" value="1"/>
</dbReference>
<evidence type="ECO:0000256" key="9">
    <source>
        <dbReference type="ARBA" id="ARBA00022967"/>
    </source>
</evidence>
<evidence type="ECO:0000259" key="19">
    <source>
        <dbReference type="PROSITE" id="PS50999"/>
    </source>
</evidence>
<dbReference type="GO" id="GO:0005507">
    <property type="term" value="F:copper ion binding"/>
    <property type="evidence" value="ECO:0007669"/>
    <property type="project" value="InterPro"/>
</dbReference>
<evidence type="ECO:0000256" key="14">
    <source>
        <dbReference type="ARBA" id="ARBA00023136"/>
    </source>
</evidence>
<dbReference type="InterPro" id="IPR011759">
    <property type="entry name" value="Cyt_c_oxidase_su2_TM_dom"/>
</dbReference>
<keyword evidence="10 16" id="KW-0249">Electron transport</keyword>
<dbReference type="PANTHER" id="PTHR22888">
    <property type="entry name" value="CYTOCHROME C OXIDASE, SUBUNIT II"/>
    <property type="match status" value="1"/>
</dbReference>
<dbReference type="GO" id="GO:0005743">
    <property type="term" value="C:mitochondrial inner membrane"/>
    <property type="evidence" value="ECO:0007669"/>
    <property type="project" value="UniProtKB-SubCell"/>
</dbReference>
<evidence type="ECO:0000256" key="5">
    <source>
        <dbReference type="ARBA" id="ARBA00022660"/>
    </source>
</evidence>
<dbReference type="GO" id="GO:0004129">
    <property type="term" value="F:cytochrome-c oxidase activity"/>
    <property type="evidence" value="ECO:0007669"/>
    <property type="project" value="UniProtKB-EC"/>
</dbReference>
<feature type="transmembrane region" description="Helical" evidence="17">
    <location>
        <begin position="63"/>
        <end position="87"/>
    </location>
</feature>
<evidence type="ECO:0000256" key="6">
    <source>
        <dbReference type="ARBA" id="ARBA00022692"/>
    </source>
</evidence>
<reference evidence="20" key="1">
    <citation type="journal article" date="2006" name="Mol. Phylogenet. Evol.">
        <title>Phylogeny of the Callandrena subgenus of Andrena (Hymenoptera: Andrenidae) based on mitochondrial and nuclear DNA data: polyphyly and convergent evolution.</title>
        <authorList>
            <person name="Larkin L.L."/>
            <person name="Neff J.L."/>
            <person name="Simpson B.B."/>
        </authorList>
    </citation>
    <scope>NUCLEOTIDE SEQUENCE</scope>
    <source>
        <strain evidence="20">110</strain>
    </source>
</reference>
<comment type="subcellular location">
    <subcellularLocation>
        <location evidence="1 16">Mitochondrion inner membrane</location>
        <topology evidence="1 16">Multi-pass membrane protein</topology>
    </subcellularLocation>
</comment>
<comment type="cofactor">
    <cofactor evidence="16">
        <name>Cu cation</name>
        <dbReference type="ChEBI" id="CHEBI:23378"/>
    </cofactor>
    <text evidence="16">Binds a copper A center.</text>
</comment>
<dbReference type="Pfam" id="PF02790">
    <property type="entry name" value="COX2_TM"/>
    <property type="match status" value="1"/>
</dbReference>
<dbReference type="Pfam" id="PF00116">
    <property type="entry name" value="COX2"/>
    <property type="match status" value="1"/>
</dbReference>
<evidence type="ECO:0000256" key="12">
    <source>
        <dbReference type="ARBA" id="ARBA00023008"/>
    </source>
</evidence>